<reference evidence="1" key="1">
    <citation type="submission" date="2022-03" db="EMBL/GenBank/DDBJ databases">
        <authorList>
            <person name="Alioto T."/>
            <person name="Alioto T."/>
            <person name="Gomez Garrido J."/>
        </authorList>
    </citation>
    <scope>NUCLEOTIDE SEQUENCE</scope>
</reference>
<proteinExistence type="predicted"/>
<keyword evidence="2" id="KW-1185">Reference proteome</keyword>
<organism evidence="1 2">
    <name type="scientific">Pelobates cultripes</name>
    <name type="common">Western spadefoot toad</name>
    <dbReference type="NCBI Taxonomy" id="61616"/>
    <lineage>
        <taxon>Eukaryota</taxon>
        <taxon>Metazoa</taxon>
        <taxon>Chordata</taxon>
        <taxon>Craniata</taxon>
        <taxon>Vertebrata</taxon>
        <taxon>Euteleostomi</taxon>
        <taxon>Amphibia</taxon>
        <taxon>Batrachia</taxon>
        <taxon>Anura</taxon>
        <taxon>Pelobatoidea</taxon>
        <taxon>Pelobatidae</taxon>
        <taxon>Pelobates</taxon>
    </lineage>
</organism>
<evidence type="ECO:0000313" key="2">
    <source>
        <dbReference type="Proteomes" id="UP001295444"/>
    </source>
</evidence>
<protein>
    <submittedName>
        <fullName evidence="1">Uncharacterized protein</fullName>
    </submittedName>
</protein>
<evidence type="ECO:0000313" key="1">
    <source>
        <dbReference type="EMBL" id="CAH2284041.1"/>
    </source>
</evidence>
<gene>
    <name evidence="1" type="ORF">PECUL_23A054657</name>
</gene>
<feature type="non-terminal residue" evidence="1">
    <location>
        <position position="131"/>
    </location>
</feature>
<dbReference type="Proteomes" id="UP001295444">
    <property type="component" value="Chromosome 04"/>
</dbReference>
<name>A0AAD1RYA0_PELCU</name>
<dbReference type="AlphaFoldDB" id="A0AAD1RYA0"/>
<accession>A0AAD1RYA0</accession>
<sequence length="131" mass="15156">MTLKDNCDYKHKGPWRLNESLLTDQLFTTQIEKAIMEFFTLNDTGDATARTIWQGHKAVIRGILIRRAAHLQQTSQAQWLTWDTRVADLKNKINPTAAMQKNINEIANKIKICMIQRVGFNLCKLKATYYT</sequence>
<dbReference type="EMBL" id="OW240915">
    <property type="protein sequence ID" value="CAH2284041.1"/>
    <property type="molecule type" value="Genomic_DNA"/>
</dbReference>